<comment type="cofactor">
    <cofactor evidence="1 11">
        <name>Zn(2+)</name>
        <dbReference type="ChEBI" id="CHEBI:29105"/>
    </cofactor>
</comment>
<dbReference type="STRING" id="349124.Hhal_1459"/>
<dbReference type="CDD" id="cd06163">
    <property type="entry name" value="S2P-M50_PDZ_RseP-like"/>
    <property type="match status" value="2"/>
</dbReference>
<keyword evidence="10 11" id="KW-0472">Membrane</keyword>
<dbReference type="KEGG" id="hha:Hhal_1459"/>
<dbReference type="EC" id="3.4.24.-" evidence="11"/>
<evidence type="ECO:0000256" key="9">
    <source>
        <dbReference type="ARBA" id="ARBA00023049"/>
    </source>
</evidence>
<keyword evidence="9 11" id="KW-0482">Metalloprotease</keyword>
<evidence type="ECO:0000256" key="2">
    <source>
        <dbReference type="ARBA" id="ARBA00004141"/>
    </source>
</evidence>
<keyword evidence="5 11" id="KW-0812">Transmembrane</keyword>
<evidence type="ECO:0000256" key="6">
    <source>
        <dbReference type="ARBA" id="ARBA00022801"/>
    </source>
</evidence>
<dbReference type="Pfam" id="PF17820">
    <property type="entry name" value="PDZ_6"/>
    <property type="match status" value="1"/>
</dbReference>
<dbReference type="InterPro" id="IPR004387">
    <property type="entry name" value="Pept_M50_Zn"/>
</dbReference>
<evidence type="ECO:0000256" key="4">
    <source>
        <dbReference type="ARBA" id="ARBA00022670"/>
    </source>
</evidence>
<feature type="domain" description="PDZ" evidence="12">
    <location>
        <begin position="116"/>
        <end position="188"/>
    </location>
</feature>
<dbReference type="SMART" id="SM00228">
    <property type="entry name" value="PDZ"/>
    <property type="match status" value="2"/>
</dbReference>
<dbReference type="NCBIfam" id="TIGR00054">
    <property type="entry name" value="RIP metalloprotease RseP"/>
    <property type="match status" value="1"/>
</dbReference>
<feature type="transmembrane region" description="Helical" evidence="11">
    <location>
        <begin position="427"/>
        <end position="446"/>
    </location>
</feature>
<keyword evidence="11" id="KW-0479">Metal-binding</keyword>
<dbReference type="OrthoDB" id="9782003at2"/>
<comment type="subcellular location">
    <subcellularLocation>
        <location evidence="2">Membrane</location>
        <topology evidence="2">Multi-pass membrane protein</topology>
    </subcellularLocation>
</comment>
<name>A1WX14_HALHL</name>
<dbReference type="InterPro" id="IPR041489">
    <property type="entry name" value="PDZ_6"/>
</dbReference>
<dbReference type="RefSeq" id="WP_011814248.1">
    <property type="nucleotide sequence ID" value="NC_008789.1"/>
</dbReference>
<evidence type="ECO:0000313" key="13">
    <source>
        <dbReference type="EMBL" id="ABM62226.1"/>
    </source>
</evidence>
<keyword evidence="6 11" id="KW-0378">Hydrolase</keyword>
<dbReference type="Gene3D" id="2.30.42.10">
    <property type="match status" value="2"/>
</dbReference>
<dbReference type="GO" id="GO:0016020">
    <property type="term" value="C:membrane"/>
    <property type="evidence" value="ECO:0007669"/>
    <property type="project" value="UniProtKB-SubCell"/>
</dbReference>
<reference evidence="13 14" key="2">
    <citation type="journal article" date="2013" name="Stand. Genomic Sci.">
        <title>Complete genome sequence of Halorhodospira halophila SL1.</title>
        <authorList>
            <person name="Challacombe J.F."/>
            <person name="Majid S."/>
            <person name="Deole R."/>
            <person name="Brettin T.S."/>
            <person name="Bruce D."/>
            <person name="Delano S.F."/>
            <person name="Detter J.C."/>
            <person name="Gleasner C.D."/>
            <person name="Han C.S."/>
            <person name="Misra M."/>
            <person name="Reitenga K.G."/>
            <person name="Mikhailova N."/>
            <person name="Woyke T."/>
            <person name="Pitluck S."/>
            <person name="Nolan M."/>
            <person name="Land M.L."/>
            <person name="Saunders E."/>
            <person name="Tapia R."/>
            <person name="Lapidus A."/>
            <person name="Ivanova N."/>
            <person name="Hoff W.D."/>
        </authorList>
    </citation>
    <scope>NUCLEOTIDE SEQUENCE [LARGE SCALE GENOMIC DNA]</scope>
    <source>
        <strain evidence="14">DSM 244 / SL1</strain>
    </source>
</reference>
<dbReference type="eggNOG" id="COG0750">
    <property type="taxonomic scope" value="Bacteria"/>
</dbReference>
<sequence>MMIVWSVIAFLVAIAILVTVHEAGHFFVARWCNVRVRRFSVGFGRPLLSWRGRGPDHIEYCLSAIPLGGYVQMLDEREGEVDPAERHRAFNNRPLGQRTAIVVAGPAANFLFAVVAYWLVAVLGIVELRPIVDEPIADTPAEMAGFERGEEIVAIDSRDTPTWQRVAMGLMNAGFHREDVPVTVRDEAGNEFSRTLDLRSEPKLKDTTDILGVIGLRAYTPDLPATVGRLAEDGAAGQAGLREGDRIRAIDGDPIDSWLELVERVEPRANEEVTLTYERDGEVREMTLTLGAQQRGDAEVGMLGVGPAIPEGYQERMEREVRYGPLGGVVYGAERTWDTTVVTVKVLARMVMGEASLKNIGGPVTIGQFAGDTASMGVVPFLTFLAVISISLGIINLLPIPILDGGHLLYFLTEAIRGKPVSERTQLIGQQVGIVILLGLMALAFYNDFERLLGG</sequence>
<dbReference type="PANTHER" id="PTHR42837:SF2">
    <property type="entry name" value="MEMBRANE METALLOPROTEASE ARASP2, CHLOROPLASTIC-RELATED"/>
    <property type="match status" value="1"/>
</dbReference>
<dbReference type="HOGENOM" id="CLU_025778_0_2_6"/>
<keyword evidence="4 13" id="KW-0645">Protease</keyword>
<keyword evidence="8 11" id="KW-1133">Transmembrane helix</keyword>
<accession>A1WX14</accession>
<evidence type="ECO:0000256" key="7">
    <source>
        <dbReference type="ARBA" id="ARBA00022833"/>
    </source>
</evidence>
<dbReference type="Proteomes" id="UP000000647">
    <property type="component" value="Chromosome"/>
</dbReference>
<reference evidence="14" key="1">
    <citation type="submission" date="2006-12" db="EMBL/GenBank/DDBJ databases">
        <title>Complete sequence of Halorhodospira halophila SL1.</title>
        <authorList>
            <consortium name="US DOE Joint Genome Institute"/>
            <person name="Copeland A."/>
            <person name="Lucas S."/>
            <person name="Lapidus A."/>
            <person name="Barry K."/>
            <person name="Detter J.C."/>
            <person name="Glavina del Rio T."/>
            <person name="Hammon N."/>
            <person name="Israni S."/>
            <person name="Dalin E."/>
            <person name="Tice H."/>
            <person name="Pitluck S."/>
            <person name="Saunders E."/>
            <person name="Brettin T."/>
            <person name="Bruce D."/>
            <person name="Han C."/>
            <person name="Tapia R."/>
            <person name="Schmutz J."/>
            <person name="Larimer F."/>
            <person name="Land M."/>
            <person name="Hauser L."/>
            <person name="Kyrpides N."/>
            <person name="Mikhailova N."/>
            <person name="Hoff W."/>
            <person name="Richardson P."/>
        </authorList>
    </citation>
    <scope>NUCLEOTIDE SEQUENCE [LARGE SCALE GENOMIC DNA]</scope>
    <source>
        <strain evidence="14">DSM 244 / SL1</strain>
    </source>
</reference>
<dbReference type="CDD" id="cd23081">
    <property type="entry name" value="cpPDZ_EcRseP-like"/>
    <property type="match status" value="1"/>
</dbReference>
<evidence type="ECO:0000256" key="8">
    <source>
        <dbReference type="ARBA" id="ARBA00022989"/>
    </source>
</evidence>
<gene>
    <name evidence="13" type="ordered locus">Hhal_1459</name>
</gene>
<keyword evidence="14" id="KW-1185">Reference proteome</keyword>
<proteinExistence type="inferred from homology"/>
<dbReference type="PANTHER" id="PTHR42837">
    <property type="entry name" value="REGULATOR OF SIGMA-E PROTEASE RSEP"/>
    <property type="match status" value="1"/>
</dbReference>
<feature type="transmembrane region" description="Helical" evidence="11">
    <location>
        <begin position="378"/>
        <end position="398"/>
    </location>
</feature>
<dbReference type="Pfam" id="PF02163">
    <property type="entry name" value="Peptidase_M50"/>
    <property type="match status" value="1"/>
</dbReference>
<evidence type="ECO:0000256" key="1">
    <source>
        <dbReference type="ARBA" id="ARBA00001947"/>
    </source>
</evidence>
<comment type="similarity">
    <text evidence="3 11">Belongs to the peptidase M50B family.</text>
</comment>
<dbReference type="AlphaFoldDB" id="A1WX14"/>
<protein>
    <recommendedName>
        <fullName evidence="11">Zinc metalloprotease</fullName>
        <ecNumber evidence="11">3.4.24.-</ecNumber>
    </recommendedName>
</protein>
<dbReference type="GO" id="GO:0046872">
    <property type="term" value="F:metal ion binding"/>
    <property type="evidence" value="ECO:0007669"/>
    <property type="project" value="UniProtKB-KW"/>
</dbReference>
<feature type="domain" description="PDZ" evidence="12">
    <location>
        <begin position="209"/>
        <end position="281"/>
    </location>
</feature>
<evidence type="ECO:0000313" key="14">
    <source>
        <dbReference type="Proteomes" id="UP000000647"/>
    </source>
</evidence>
<evidence type="ECO:0000256" key="11">
    <source>
        <dbReference type="RuleBase" id="RU362031"/>
    </source>
</evidence>
<dbReference type="EMBL" id="CP000544">
    <property type="protein sequence ID" value="ABM62226.1"/>
    <property type="molecule type" value="Genomic_DNA"/>
</dbReference>
<evidence type="ECO:0000256" key="10">
    <source>
        <dbReference type="ARBA" id="ARBA00023136"/>
    </source>
</evidence>
<dbReference type="GO" id="GO:0006508">
    <property type="term" value="P:proteolysis"/>
    <property type="evidence" value="ECO:0007669"/>
    <property type="project" value="UniProtKB-KW"/>
</dbReference>
<dbReference type="SUPFAM" id="SSF50156">
    <property type="entry name" value="PDZ domain-like"/>
    <property type="match status" value="2"/>
</dbReference>
<evidence type="ECO:0000256" key="5">
    <source>
        <dbReference type="ARBA" id="ARBA00022692"/>
    </source>
</evidence>
<dbReference type="InterPro" id="IPR001478">
    <property type="entry name" value="PDZ"/>
</dbReference>
<evidence type="ECO:0000259" key="12">
    <source>
        <dbReference type="SMART" id="SM00228"/>
    </source>
</evidence>
<dbReference type="GO" id="GO:0004222">
    <property type="term" value="F:metalloendopeptidase activity"/>
    <property type="evidence" value="ECO:0007669"/>
    <property type="project" value="InterPro"/>
</dbReference>
<keyword evidence="7 11" id="KW-0862">Zinc</keyword>
<evidence type="ECO:0000256" key="3">
    <source>
        <dbReference type="ARBA" id="ARBA00007931"/>
    </source>
</evidence>
<organism evidence="13 14">
    <name type="scientific">Halorhodospira halophila (strain DSM 244 / SL1)</name>
    <name type="common">Ectothiorhodospira halophila (strain DSM 244 / SL1)</name>
    <dbReference type="NCBI Taxonomy" id="349124"/>
    <lineage>
        <taxon>Bacteria</taxon>
        <taxon>Pseudomonadati</taxon>
        <taxon>Pseudomonadota</taxon>
        <taxon>Gammaproteobacteria</taxon>
        <taxon>Chromatiales</taxon>
        <taxon>Ectothiorhodospiraceae</taxon>
        <taxon>Halorhodospira</taxon>
    </lineage>
</organism>
<dbReference type="InterPro" id="IPR008915">
    <property type="entry name" value="Peptidase_M50"/>
</dbReference>
<dbReference type="InterPro" id="IPR036034">
    <property type="entry name" value="PDZ_sf"/>
</dbReference>